<protein>
    <submittedName>
        <fullName evidence="2">Uncharacterized protein</fullName>
    </submittedName>
</protein>
<proteinExistence type="predicted"/>
<evidence type="ECO:0000313" key="2">
    <source>
        <dbReference type="EMBL" id="KAK8548217.1"/>
    </source>
</evidence>
<comment type="caution">
    <text evidence="2">The sequence shown here is derived from an EMBL/GenBank/DDBJ whole genome shotgun (WGS) entry which is preliminary data.</text>
</comment>
<sequence length="159" mass="18220">MINLLTRNQTTVSGSEDQIMDGGSSARYFQRSSWLTTPNASRRWRHVFFDSESDGFDNLDSFYGESESNASFCRYRAESRSDINIDSGTDIDPMHAGLNQKKMKGMKKQNGKKRMLRNMQLGILRLELDTSNPNEANLPVLNYRRSRNGFEQLLDHLSS</sequence>
<dbReference type="Proteomes" id="UP001472677">
    <property type="component" value="Unassembled WGS sequence"/>
</dbReference>
<accession>A0ABR2DW63</accession>
<reference evidence="2 3" key="1">
    <citation type="journal article" date="2024" name="G3 (Bethesda)">
        <title>Genome assembly of Hibiscus sabdariffa L. provides insights into metabolisms of medicinal natural products.</title>
        <authorList>
            <person name="Kim T."/>
        </authorList>
    </citation>
    <scope>NUCLEOTIDE SEQUENCE [LARGE SCALE GENOMIC DNA]</scope>
    <source>
        <strain evidence="2">TK-2024</strain>
        <tissue evidence="2">Old leaves</tissue>
    </source>
</reference>
<gene>
    <name evidence="2" type="ORF">V6N12_061135</name>
</gene>
<organism evidence="2 3">
    <name type="scientific">Hibiscus sabdariffa</name>
    <name type="common">roselle</name>
    <dbReference type="NCBI Taxonomy" id="183260"/>
    <lineage>
        <taxon>Eukaryota</taxon>
        <taxon>Viridiplantae</taxon>
        <taxon>Streptophyta</taxon>
        <taxon>Embryophyta</taxon>
        <taxon>Tracheophyta</taxon>
        <taxon>Spermatophyta</taxon>
        <taxon>Magnoliopsida</taxon>
        <taxon>eudicotyledons</taxon>
        <taxon>Gunneridae</taxon>
        <taxon>Pentapetalae</taxon>
        <taxon>rosids</taxon>
        <taxon>malvids</taxon>
        <taxon>Malvales</taxon>
        <taxon>Malvaceae</taxon>
        <taxon>Malvoideae</taxon>
        <taxon>Hibiscus</taxon>
    </lineage>
</organism>
<feature type="compositionally biased region" description="Polar residues" evidence="1">
    <location>
        <begin position="1"/>
        <end position="16"/>
    </location>
</feature>
<feature type="region of interest" description="Disordered" evidence="1">
    <location>
        <begin position="1"/>
        <end position="22"/>
    </location>
</feature>
<evidence type="ECO:0000256" key="1">
    <source>
        <dbReference type="SAM" id="MobiDB-lite"/>
    </source>
</evidence>
<evidence type="ECO:0000313" key="3">
    <source>
        <dbReference type="Proteomes" id="UP001472677"/>
    </source>
</evidence>
<keyword evidence="3" id="KW-1185">Reference proteome</keyword>
<dbReference type="EMBL" id="JBBPBM010000021">
    <property type="protein sequence ID" value="KAK8548217.1"/>
    <property type="molecule type" value="Genomic_DNA"/>
</dbReference>
<name>A0ABR2DW63_9ROSI</name>